<dbReference type="Proteomes" id="UP000070620">
    <property type="component" value="Unassembled WGS sequence"/>
</dbReference>
<dbReference type="AlphaFoldDB" id="A0A136Q008"/>
<accession>A0A136Q008</accession>
<evidence type="ECO:0000259" key="2">
    <source>
        <dbReference type="Pfam" id="PF01471"/>
    </source>
</evidence>
<sequence>MARPADHGRPWRRRQRPVPRRALARPGHRAGPARPGRAGEPVGRTATVGAGHTRARRADPAPGGAVVTAPVVEAIETLRARPDERWPFGPTALAGEQRAHLAGWRSYRSWLAAVEAGPHEPPWQPRDVVRRIRLLVAGEEPPETWQPDELIADAHPWARTPLTVADVPRPALNGLYRTGRLQIGVGPTGAPRLVDTYPIWCLLDQRLGEPTPQGALYDGTALLGWPGLLAEAWLGYELRRRAAEQVARQAGGTWVEDPADLARPRQWLAEAIAERAGVERLFAVVDGLNLAAAWDPATPVSTLLARYYDPAGPATTDPTDQHAQNRFRLLYQTATPPVPHESDPALLAAALRPPVRSAAMFLVIRQHLGRSWPPWAAADAVAALDSPWGAAMLTELVDRFAGTLLAGAAGEGWSAGDWPAAPTALGRYGGWHLRHGDSDAERRFGGRVRAAGLPETPVVLLQRDLTELGFAVAETGRFDDATERALRELQLVASHPEVTATRAGVAGESRGPAHRRHLGLPHGRLDEETARTIDLWRQPGRHGVPDAERIVRPALTGLPAATVLTRAARELYPWSTLVAARDGAPLTPAQWRQVGDAQKALWRRRLMVRAGFAVDEGGDPPYVLDVADGNLFHLEAVTEFYLNLDDPWLPRTAGDQVGRNVPRPPEDEGYHRVDLLDPAGAAATPLPPHPPNQFRLRLDGDADLAGVWRSDGANGPHRDLLFLAGTAPGAQRWFRVAGVQAATRTVTVHGNPELVGPDQSWLLRRRAQIVVVDPVGERPHLVGTGARPGAAANQVILDGDAGLTLLNLNADTIHLPADVARPSGTYRILGCDLATRTLTLDGEPALDGESSAWQIPAGVGGRFDPIPTGFRPNQRGTDHYGGVALVLHGGQQHAAYSFTSYSAWRYNDDNRSAIRGNTHYDCLSYRSGDAFKNYSIKIVTPGEDDHVAHGRYYLDDISNPRPLPGVNPTWHPFAPLLHVRDDPDGKRFIRFHDGHTNTGDDAASSTGSAGCIVSPAYFDLRQTLIGLHQQERALLGLAPDPPLADLAPLGRAESRALWTRSSTDPLTPPPPHVTTAQWQNMIAARLWLVRPDERPVGPAAP</sequence>
<dbReference type="InterPro" id="IPR002477">
    <property type="entry name" value="Peptidoglycan-bd-like"/>
</dbReference>
<evidence type="ECO:0000313" key="3">
    <source>
        <dbReference type="EMBL" id="KXK63993.1"/>
    </source>
</evidence>
<feature type="domain" description="Peptidoglycan binding-like" evidence="2">
    <location>
        <begin position="457"/>
        <end position="491"/>
    </location>
</feature>
<reference evidence="3 4" key="1">
    <citation type="submission" date="2016-01" db="EMBL/GenBank/DDBJ databases">
        <title>Whole genome sequence and analysis of Micromonospora rosaria DSM 803, which can produce antibacterial substance rosamicin.</title>
        <authorList>
            <person name="Yang H."/>
            <person name="He X."/>
            <person name="Zhu D."/>
        </authorList>
    </citation>
    <scope>NUCLEOTIDE SEQUENCE [LARGE SCALE GENOMIC DNA]</scope>
    <source>
        <strain evidence="3 4">DSM 803</strain>
    </source>
</reference>
<dbReference type="EMBL" id="LRQV01000001">
    <property type="protein sequence ID" value="KXK63993.1"/>
    <property type="molecule type" value="Genomic_DNA"/>
</dbReference>
<keyword evidence="4" id="KW-1185">Reference proteome</keyword>
<comment type="caution">
    <text evidence="3">The sequence shown here is derived from an EMBL/GenBank/DDBJ whole genome shotgun (WGS) entry which is preliminary data.</text>
</comment>
<organism evidence="3 4">
    <name type="scientific">Micromonospora rosaria</name>
    <dbReference type="NCBI Taxonomy" id="47874"/>
    <lineage>
        <taxon>Bacteria</taxon>
        <taxon>Bacillati</taxon>
        <taxon>Actinomycetota</taxon>
        <taxon>Actinomycetes</taxon>
        <taxon>Micromonosporales</taxon>
        <taxon>Micromonosporaceae</taxon>
        <taxon>Micromonospora</taxon>
    </lineage>
</organism>
<feature type="compositionally biased region" description="Basic residues" evidence="1">
    <location>
        <begin position="10"/>
        <end position="28"/>
    </location>
</feature>
<evidence type="ECO:0000256" key="1">
    <source>
        <dbReference type="SAM" id="MobiDB-lite"/>
    </source>
</evidence>
<feature type="region of interest" description="Disordered" evidence="1">
    <location>
        <begin position="1"/>
        <end position="64"/>
    </location>
</feature>
<name>A0A136Q008_9ACTN</name>
<evidence type="ECO:0000313" key="4">
    <source>
        <dbReference type="Proteomes" id="UP000070620"/>
    </source>
</evidence>
<proteinExistence type="predicted"/>
<gene>
    <name evidence="3" type="ORF">AWW66_00710</name>
</gene>
<protein>
    <recommendedName>
        <fullName evidence="2">Peptidoglycan binding-like domain-containing protein</fullName>
    </recommendedName>
</protein>
<dbReference type="Pfam" id="PF01471">
    <property type="entry name" value="PG_binding_1"/>
    <property type="match status" value="1"/>
</dbReference>